<reference evidence="2" key="1">
    <citation type="submission" date="2020-10" db="EMBL/GenBank/DDBJ databases">
        <authorList>
            <person name="Gilroy R."/>
        </authorList>
    </citation>
    <scope>NUCLEOTIDE SEQUENCE</scope>
    <source>
        <strain evidence="2">ChiW3-316</strain>
    </source>
</reference>
<accession>A0A9D1M3I8</accession>
<feature type="non-terminal residue" evidence="2">
    <location>
        <position position="185"/>
    </location>
</feature>
<dbReference type="Proteomes" id="UP000824107">
    <property type="component" value="Unassembled WGS sequence"/>
</dbReference>
<organism evidence="2 3">
    <name type="scientific">Candidatus Scatocola faecipullorum</name>
    <dbReference type="NCBI Taxonomy" id="2840917"/>
    <lineage>
        <taxon>Bacteria</taxon>
        <taxon>Pseudomonadati</taxon>
        <taxon>Pseudomonadota</taxon>
        <taxon>Alphaproteobacteria</taxon>
        <taxon>Rhodospirillales</taxon>
        <taxon>Rhodospirillaceae</taxon>
        <taxon>Rhodospirillaceae incertae sedis</taxon>
        <taxon>Candidatus Scatocola</taxon>
    </lineage>
</organism>
<dbReference type="EMBL" id="DVNC01000020">
    <property type="protein sequence ID" value="HIU52886.1"/>
    <property type="molecule type" value="Genomic_DNA"/>
</dbReference>
<feature type="signal peptide" evidence="1">
    <location>
        <begin position="1"/>
        <end position="26"/>
    </location>
</feature>
<reference evidence="2" key="2">
    <citation type="journal article" date="2021" name="PeerJ">
        <title>Extensive microbial diversity within the chicken gut microbiome revealed by metagenomics and culture.</title>
        <authorList>
            <person name="Gilroy R."/>
            <person name="Ravi A."/>
            <person name="Getino M."/>
            <person name="Pursley I."/>
            <person name="Horton D.L."/>
            <person name="Alikhan N.F."/>
            <person name="Baker D."/>
            <person name="Gharbi K."/>
            <person name="Hall N."/>
            <person name="Watson M."/>
            <person name="Adriaenssens E.M."/>
            <person name="Foster-Nyarko E."/>
            <person name="Jarju S."/>
            <person name="Secka A."/>
            <person name="Antonio M."/>
            <person name="Oren A."/>
            <person name="Chaudhuri R.R."/>
            <person name="La Ragione R."/>
            <person name="Hildebrand F."/>
            <person name="Pallen M.J."/>
        </authorList>
    </citation>
    <scope>NUCLEOTIDE SEQUENCE</scope>
    <source>
        <strain evidence="2">ChiW3-316</strain>
    </source>
</reference>
<protein>
    <submittedName>
        <fullName evidence="2">Uncharacterized protein</fullName>
    </submittedName>
</protein>
<evidence type="ECO:0000313" key="2">
    <source>
        <dbReference type="EMBL" id="HIU52886.1"/>
    </source>
</evidence>
<gene>
    <name evidence="2" type="ORF">IAD20_02270</name>
</gene>
<evidence type="ECO:0000313" key="3">
    <source>
        <dbReference type="Proteomes" id="UP000824107"/>
    </source>
</evidence>
<evidence type="ECO:0000256" key="1">
    <source>
        <dbReference type="SAM" id="SignalP"/>
    </source>
</evidence>
<name>A0A9D1M3I8_9PROT</name>
<proteinExistence type="predicted"/>
<dbReference type="AlphaFoldDB" id="A0A9D1M3I8"/>
<feature type="chain" id="PRO_5039357571" evidence="1">
    <location>
        <begin position="27"/>
        <end position="185"/>
    </location>
</feature>
<keyword evidence="1" id="KW-0732">Signal</keyword>
<dbReference type="PROSITE" id="PS51257">
    <property type="entry name" value="PROKAR_LIPOPROTEIN"/>
    <property type="match status" value="1"/>
</dbReference>
<sequence>MNKKCKQMMGAVLLMASFSQSGSALATSCAVPPTCEQLGYKMKVDDCGENPVLRCPFALSDDNQVYCTESAQNQVVSVGAILYGDGTVASGLVTGKTPIGIVFDTANRLAVALTDINSSGSAGSSTMIWSANYYDIPALGNCTSSDGLTSCGVDGRANTTAILNCGSSCGTTPAATATNSYEPSG</sequence>
<comment type="caution">
    <text evidence="2">The sequence shown here is derived from an EMBL/GenBank/DDBJ whole genome shotgun (WGS) entry which is preliminary data.</text>
</comment>